<proteinExistence type="predicted"/>
<keyword evidence="2" id="KW-1185">Reference proteome</keyword>
<evidence type="ECO:0000313" key="2">
    <source>
        <dbReference type="Proteomes" id="UP000237271"/>
    </source>
</evidence>
<organism evidence="1 2">
    <name type="scientific">Phytophthora palmivora</name>
    <dbReference type="NCBI Taxonomy" id="4796"/>
    <lineage>
        <taxon>Eukaryota</taxon>
        <taxon>Sar</taxon>
        <taxon>Stramenopiles</taxon>
        <taxon>Oomycota</taxon>
        <taxon>Peronosporomycetes</taxon>
        <taxon>Peronosporales</taxon>
        <taxon>Peronosporaceae</taxon>
        <taxon>Phytophthora</taxon>
    </lineage>
</organism>
<gene>
    <name evidence="1" type="ORF">PHPALM_28073</name>
</gene>
<accession>A0A2P4XAZ8</accession>
<evidence type="ECO:0000313" key="1">
    <source>
        <dbReference type="EMBL" id="POM62734.1"/>
    </source>
</evidence>
<name>A0A2P4XAZ8_9STRA</name>
<dbReference type="AlphaFoldDB" id="A0A2P4XAZ8"/>
<comment type="caution">
    <text evidence="1">The sequence shown here is derived from an EMBL/GenBank/DDBJ whole genome shotgun (WGS) entry which is preliminary data.</text>
</comment>
<sequence>MAYRVDLPHFTNHMERFFSKVNQHVKAYFTIQLGDLIKLQRQKEEEYYAKVEMSGTLRGTTYSEEMSIELGMTTRWVAAAMKTQYHVVVNTDNSKLYTFAEGGDFVIVRSKDRIRASEGGLGV</sequence>
<protein>
    <submittedName>
        <fullName evidence="1">Uncharacterized protein</fullName>
    </submittedName>
</protein>
<dbReference type="OrthoDB" id="90730at2759"/>
<dbReference type="Proteomes" id="UP000237271">
    <property type="component" value="Unassembled WGS sequence"/>
</dbReference>
<reference evidence="1 2" key="1">
    <citation type="journal article" date="2017" name="Genome Biol. Evol.">
        <title>Phytophthora megakarya and P. palmivora, closely related causal agents of cacao black pod rot, underwent increases in genome sizes and gene numbers by different mechanisms.</title>
        <authorList>
            <person name="Ali S.S."/>
            <person name="Shao J."/>
            <person name="Lary D.J."/>
            <person name="Kronmiller B."/>
            <person name="Shen D."/>
            <person name="Strem M.D."/>
            <person name="Amoako-Attah I."/>
            <person name="Akrofi A.Y."/>
            <person name="Begoude B.A."/>
            <person name="Ten Hoopen G.M."/>
            <person name="Coulibaly K."/>
            <person name="Kebe B.I."/>
            <person name="Melnick R.L."/>
            <person name="Guiltinan M.J."/>
            <person name="Tyler B.M."/>
            <person name="Meinhardt L.W."/>
            <person name="Bailey B.A."/>
        </authorList>
    </citation>
    <scope>NUCLEOTIDE SEQUENCE [LARGE SCALE GENOMIC DNA]</scope>
    <source>
        <strain evidence="2">sbr112.9</strain>
    </source>
</reference>
<dbReference type="EMBL" id="NCKW01015507">
    <property type="protein sequence ID" value="POM62734.1"/>
    <property type="molecule type" value="Genomic_DNA"/>
</dbReference>